<keyword evidence="4" id="KW-1185">Reference proteome</keyword>
<dbReference type="GO" id="GO:0008932">
    <property type="term" value="F:lytic endotransglycosylase activity"/>
    <property type="evidence" value="ECO:0007669"/>
    <property type="project" value="TreeGrafter"/>
</dbReference>
<dbReference type="SMART" id="SM00257">
    <property type="entry name" value="LysM"/>
    <property type="match status" value="2"/>
</dbReference>
<feature type="region of interest" description="Disordered" evidence="1">
    <location>
        <begin position="209"/>
        <end position="287"/>
    </location>
</feature>
<dbReference type="EMBL" id="LGHJ01000018">
    <property type="protein sequence ID" value="KPL74265.1"/>
    <property type="molecule type" value="Genomic_DNA"/>
</dbReference>
<dbReference type="Proteomes" id="UP000050514">
    <property type="component" value="Unassembled WGS sequence"/>
</dbReference>
<evidence type="ECO:0000256" key="1">
    <source>
        <dbReference type="SAM" id="MobiDB-lite"/>
    </source>
</evidence>
<feature type="compositionally biased region" description="Low complexity" evidence="1">
    <location>
        <begin position="221"/>
        <end position="238"/>
    </location>
</feature>
<accession>A0A0P6X4B0</accession>
<organism evidence="3 4">
    <name type="scientific">Bellilinea caldifistulae</name>
    <dbReference type="NCBI Taxonomy" id="360411"/>
    <lineage>
        <taxon>Bacteria</taxon>
        <taxon>Bacillati</taxon>
        <taxon>Chloroflexota</taxon>
        <taxon>Anaerolineae</taxon>
        <taxon>Anaerolineales</taxon>
        <taxon>Anaerolineaceae</taxon>
        <taxon>Bellilinea</taxon>
    </lineage>
</organism>
<dbReference type="AlphaFoldDB" id="A0A0P6X4B0"/>
<comment type="caution">
    <text evidence="3">The sequence shown here is derived from an EMBL/GenBank/DDBJ whole genome shotgun (WGS) entry which is preliminary data.</text>
</comment>
<proteinExistence type="predicted"/>
<reference evidence="3 4" key="1">
    <citation type="submission" date="2015-07" db="EMBL/GenBank/DDBJ databases">
        <title>Draft genome of Bellilinea caldifistulae DSM 17877.</title>
        <authorList>
            <person name="Hemp J."/>
            <person name="Ward L.M."/>
            <person name="Pace L.A."/>
            <person name="Fischer W.W."/>
        </authorList>
    </citation>
    <scope>NUCLEOTIDE SEQUENCE [LARGE SCALE GENOMIC DNA]</scope>
    <source>
        <strain evidence="3 4">GOMI-1</strain>
    </source>
</reference>
<dbReference type="RefSeq" id="WP_061915634.1">
    <property type="nucleotide sequence ID" value="NZ_DF967971.1"/>
</dbReference>
<dbReference type="InterPro" id="IPR018392">
    <property type="entry name" value="LysM"/>
</dbReference>
<protein>
    <recommendedName>
        <fullName evidence="2">LysM domain-containing protein</fullName>
    </recommendedName>
</protein>
<evidence type="ECO:0000313" key="3">
    <source>
        <dbReference type="EMBL" id="KPL74265.1"/>
    </source>
</evidence>
<dbReference type="PANTHER" id="PTHR33734:SF22">
    <property type="entry name" value="MEMBRANE-BOUND LYTIC MUREIN TRANSGLYCOSYLASE D"/>
    <property type="match status" value="1"/>
</dbReference>
<dbReference type="CDD" id="cd00118">
    <property type="entry name" value="LysM"/>
    <property type="match status" value="1"/>
</dbReference>
<dbReference type="PANTHER" id="PTHR33734">
    <property type="entry name" value="LYSM DOMAIN-CONTAINING GPI-ANCHORED PROTEIN 2"/>
    <property type="match status" value="1"/>
</dbReference>
<dbReference type="PROSITE" id="PS51782">
    <property type="entry name" value="LYSM"/>
    <property type="match status" value="2"/>
</dbReference>
<dbReference type="Pfam" id="PF01476">
    <property type="entry name" value="LysM"/>
    <property type="match status" value="2"/>
</dbReference>
<dbReference type="Gene3D" id="3.10.350.10">
    <property type="entry name" value="LysM domain"/>
    <property type="match status" value="2"/>
</dbReference>
<evidence type="ECO:0000259" key="2">
    <source>
        <dbReference type="PROSITE" id="PS51782"/>
    </source>
</evidence>
<evidence type="ECO:0000313" key="4">
    <source>
        <dbReference type="Proteomes" id="UP000050514"/>
    </source>
</evidence>
<gene>
    <name evidence="3" type="ORF">AC812_13290</name>
</gene>
<dbReference type="PATRIC" id="fig|360411.5.peg.724"/>
<name>A0A0P6X4B0_9CHLR</name>
<feature type="domain" description="LysM" evidence="2">
    <location>
        <begin position="159"/>
        <end position="202"/>
    </location>
</feature>
<dbReference type="SUPFAM" id="SSF54106">
    <property type="entry name" value="LysM domain"/>
    <property type="match status" value="2"/>
</dbReference>
<dbReference type="OrthoDB" id="166845at2"/>
<feature type="compositionally biased region" description="Low complexity" evidence="1">
    <location>
        <begin position="245"/>
        <end position="287"/>
    </location>
</feature>
<dbReference type="InterPro" id="IPR036779">
    <property type="entry name" value="LysM_dom_sf"/>
</dbReference>
<feature type="domain" description="LysM" evidence="2">
    <location>
        <begin position="84"/>
        <end position="145"/>
    </location>
</feature>
<dbReference type="STRING" id="360411.AC812_13290"/>
<sequence>MTQIWRGFLPILISAALGLIVLGALLASLSEGQVITPPTPTPYPTLPPPNLTPIGQIPSPTEIFASNTPLPATQTTCPPPPGWQAYLVQSGDHLEELAEQNGISLAELLTANCLSSAISIPGTQIFLPPLITFTSTLFPTRSLTISPTPTRCVPPRGWIRYTVQPGDTLTRLSGLYRVSVWELKQANCFWSDFIRAGQRLYVPNVATSTFTDAPEKPEPTQPVLPSVTLTPVPSNTNTPIPPTISPTTTPTGTFTSTSTSTPTVTDTPVPTLTDTPEPTPTETTVTP</sequence>